<protein>
    <submittedName>
        <fullName evidence="1">Uncharacterized protein</fullName>
    </submittedName>
</protein>
<reference evidence="1" key="1">
    <citation type="submission" date="2020-04" db="EMBL/GenBank/DDBJ databases">
        <authorList>
            <person name="Chiriac C."/>
            <person name="Salcher M."/>
            <person name="Ghai R."/>
            <person name="Kavagutti S V."/>
        </authorList>
    </citation>
    <scope>NUCLEOTIDE SEQUENCE</scope>
</reference>
<proteinExistence type="predicted"/>
<organism evidence="1">
    <name type="scientific">uncultured Caudovirales phage</name>
    <dbReference type="NCBI Taxonomy" id="2100421"/>
    <lineage>
        <taxon>Viruses</taxon>
        <taxon>Duplodnaviria</taxon>
        <taxon>Heunggongvirae</taxon>
        <taxon>Uroviricota</taxon>
        <taxon>Caudoviricetes</taxon>
        <taxon>Peduoviridae</taxon>
        <taxon>Maltschvirus</taxon>
        <taxon>Maltschvirus maltsch</taxon>
    </lineage>
</organism>
<accession>A0A6J5L4T6</accession>
<sequence length="88" mass="10127">MKFAKIFENKRLGQVIIMKKQTELGAPELRFFFQPEGFGVCEFAIGFNDQDASESRFAKVYDEMTPQIAYEIIDGYLKHMTAQAGEKH</sequence>
<name>A0A6J5L4T6_9CAUD</name>
<evidence type="ECO:0000313" key="1">
    <source>
        <dbReference type="EMBL" id="CAB4126939.1"/>
    </source>
</evidence>
<gene>
    <name evidence="1" type="ORF">UFOVP77_35</name>
</gene>
<dbReference type="EMBL" id="LR796206">
    <property type="protein sequence ID" value="CAB4126939.1"/>
    <property type="molecule type" value="Genomic_DNA"/>
</dbReference>